<keyword evidence="2" id="KW-1185">Reference proteome</keyword>
<dbReference type="OrthoDB" id="10519621at2759"/>
<gene>
    <name evidence="1" type="ORF">ARMGADRAFT_1103923</name>
</gene>
<sequence length="163" mass="18377">MSDRVQNSERLAPVISSFSCLQDIRFTDVSWMFLPKDSRDALSSDAFESVALRSVDINTSDFYSLVSGSYDSLHRLKLDHLDQTQVRPGLLECSVGSSLCIKNLSLKPASLWNVLPPCLSLKHVHTLDVLFHDFDAARDLQKLLEELCSLRHLVISHAPRFYG</sequence>
<dbReference type="AlphaFoldDB" id="A0A2H3DFK9"/>
<proteinExistence type="predicted"/>
<dbReference type="EMBL" id="KZ293658">
    <property type="protein sequence ID" value="PBK92594.1"/>
    <property type="molecule type" value="Genomic_DNA"/>
</dbReference>
<name>A0A2H3DFK9_ARMGA</name>
<dbReference type="InParanoid" id="A0A2H3DFK9"/>
<dbReference type="Proteomes" id="UP000217790">
    <property type="component" value="Unassembled WGS sequence"/>
</dbReference>
<protein>
    <recommendedName>
        <fullName evidence="3">F-box domain-containing protein</fullName>
    </recommendedName>
</protein>
<dbReference type="SUPFAM" id="SSF52047">
    <property type="entry name" value="RNI-like"/>
    <property type="match status" value="1"/>
</dbReference>
<evidence type="ECO:0008006" key="3">
    <source>
        <dbReference type="Google" id="ProtNLM"/>
    </source>
</evidence>
<evidence type="ECO:0000313" key="1">
    <source>
        <dbReference type="EMBL" id="PBK92594.1"/>
    </source>
</evidence>
<organism evidence="1 2">
    <name type="scientific">Armillaria gallica</name>
    <name type="common">Bulbous honey fungus</name>
    <name type="synonym">Armillaria bulbosa</name>
    <dbReference type="NCBI Taxonomy" id="47427"/>
    <lineage>
        <taxon>Eukaryota</taxon>
        <taxon>Fungi</taxon>
        <taxon>Dikarya</taxon>
        <taxon>Basidiomycota</taxon>
        <taxon>Agaricomycotina</taxon>
        <taxon>Agaricomycetes</taxon>
        <taxon>Agaricomycetidae</taxon>
        <taxon>Agaricales</taxon>
        <taxon>Marasmiineae</taxon>
        <taxon>Physalacriaceae</taxon>
        <taxon>Armillaria</taxon>
    </lineage>
</organism>
<feature type="non-terminal residue" evidence="1">
    <location>
        <position position="163"/>
    </location>
</feature>
<accession>A0A2H3DFK9</accession>
<reference evidence="2" key="1">
    <citation type="journal article" date="2017" name="Nat. Ecol. Evol.">
        <title>Genome expansion and lineage-specific genetic innovations in the forest pathogenic fungi Armillaria.</title>
        <authorList>
            <person name="Sipos G."/>
            <person name="Prasanna A.N."/>
            <person name="Walter M.C."/>
            <person name="O'Connor E."/>
            <person name="Balint B."/>
            <person name="Krizsan K."/>
            <person name="Kiss B."/>
            <person name="Hess J."/>
            <person name="Varga T."/>
            <person name="Slot J."/>
            <person name="Riley R."/>
            <person name="Boka B."/>
            <person name="Rigling D."/>
            <person name="Barry K."/>
            <person name="Lee J."/>
            <person name="Mihaltcheva S."/>
            <person name="LaButti K."/>
            <person name="Lipzen A."/>
            <person name="Waldron R."/>
            <person name="Moloney N.M."/>
            <person name="Sperisen C."/>
            <person name="Kredics L."/>
            <person name="Vagvoelgyi C."/>
            <person name="Patrignani A."/>
            <person name="Fitzpatrick D."/>
            <person name="Nagy I."/>
            <person name="Doyle S."/>
            <person name="Anderson J.B."/>
            <person name="Grigoriev I.V."/>
            <person name="Gueldener U."/>
            <person name="Muensterkoetter M."/>
            <person name="Nagy L.G."/>
        </authorList>
    </citation>
    <scope>NUCLEOTIDE SEQUENCE [LARGE SCALE GENOMIC DNA]</scope>
    <source>
        <strain evidence="2">Ar21-2</strain>
    </source>
</reference>
<evidence type="ECO:0000313" key="2">
    <source>
        <dbReference type="Proteomes" id="UP000217790"/>
    </source>
</evidence>